<feature type="coiled-coil region" evidence="1">
    <location>
        <begin position="146"/>
        <end position="213"/>
    </location>
</feature>
<keyword evidence="3" id="KW-1185">Reference proteome</keyword>
<comment type="caution">
    <text evidence="2">The sequence shown here is derived from an EMBL/GenBank/DDBJ whole genome shotgun (WGS) entry which is preliminary data.</text>
</comment>
<accession>A0A8S1UWD1</accession>
<dbReference type="OMA" id="QKKEMIN"/>
<name>A0A8S1UWD1_PAROT</name>
<dbReference type="AlphaFoldDB" id="A0A8S1UWD1"/>
<evidence type="ECO:0000313" key="2">
    <source>
        <dbReference type="EMBL" id="CAD8168557.1"/>
    </source>
</evidence>
<evidence type="ECO:0000313" key="3">
    <source>
        <dbReference type="Proteomes" id="UP000683925"/>
    </source>
</evidence>
<evidence type="ECO:0000256" key="1">
    <source>
        <dbReference type="SAM" id="Coils"/>
    </source>
</evidence>
<gene>
    <name evidence="2" type="ORF">POCTA_138.1.T0520051</name>
</gene>
<reference evidence="2" key="1">
    <citation type="submission" date="2021-01" db="EMBL/GenBank/DDBJ databases">
        <authorList>
            <consortium name="Genoscope - CEA"/>
            <person name="William W."/>
        </authorList>
    </citation>
    <scope>NUCLEOTIDE SEQUENCE</scope>
</reference>
<organism evidence="2 3">
    <name type="scientific">Paramecium octaurelia</name>
    <dbReference type="NCBI Taxonomy" id="43137"/>
    <lineage>
        <taxon>Eukaryota</taxon>
        <taxon>Sar</taxon>
        <taxon>Alveolata</taxon>
        <taxon>Ciliophora</taxon>
        <taxon>Intramacronucleata</taxon>
        <taxon>Oligohymenophorea</taxon>
        <taxon>Peniculida</taxon>
        <taxon>Parameciidae</taxon>
        <taxon>Paramecium</taxon>
    </lineage>
</organism>
<protein>
    <submittedName>
        <fullName evidence="2">Uncharacterized protein</fullName>
    </submittedName>
</protein>
<dbReference type="EMBL" id="CAJJDP010000052">
    <property type="protein sequence ID" value="CAD8168557.1"/>
    <property type="molecule type" value="Genomic_DNA"/>
</dbReference>
<sequence length="582" mass="69018">MSDENQKSQTLTSPYFSRKSLTQQRFFNQILHHKTSMVSLPDQEELRNQLNAQKGQNNILQEENKKLNTRLKQQQNDIKIYEDLIQRMENNLNFNILATQGDQPFNRMTRQINFIKKSTNYENKQEIDKLTSKINELAEIIKARNINTLQNQNKELLQQKQVQISRIQQLEEIVQGYQKFQIYKTVVKQLPKLKKDYEEVKNNQEEMSRKKQQIFSDLLVIETSNRLIQQLRPNPLQIIEVTQITKQRSSSYKISNEDQIEAKRDIRSNSILKDNNVAKRNLQLIKSIEDKYVKLKLANQQQKKEMINLEKKLATQMQQKVNENKEFSNNAEMNKKTIESLTIDVQMKNQLIANLKQMIQTQASQMNDYVQQIDKQNQEMQILKEKITQAKQEMLDKNNEIEQLNKVIESKEKNLDVIEKEQIIFILQNELDQKKNEEKEYNQKIQELTQNYNQLIQNYDMSKQKIAQQDKEFKTQQNKLVEMEMDLDILKFYDTKINLNVKSYNTNLSSTFQMQLKDSVGDLYIKAVQHGIHKGSPQDCCLLVPSKNIRYASSEWNKKLQEIFIPNDYNNKTIQVEFSQSR</sequence>
<keyword evidence="1" id="KW-0175">Coiled coil</keyword>
<proteinExistence type="predicted"/>
<feature type="coiled-coil region" evidence="1">
    <location>
        <begin position="352"/>
        <end position="486"/>
    </location>
</feature>
<feature type="coiled-coil region" evidence="1">
    <location>
        <begin position="43"/>
        <end position="91"/>
    </location>
</feature>
<feature type="coiled-coil region" evidence="1">
    <location>
        <begin position="285"/>
        <end position="326"/>
    </location>
</feature>
<dbReference type="Proteomes" id="UP000683925">
    <property type="component" value="Unassembled WGS sequence"/>
</dbReference>